<gene>
    <name evidence="2" type="ORF">DOI44_24280</name>
</gene>
<evidence type="ECO:0000313" key="2">
    <source>
        <dbReference type="EMBL" id="EBR8436058.1"/>
    </source>
</evidence>
<dbReference type="AlphaFoldDB" id="A0A5U8JI10"/>
<name>A0A5U8JI10_SALET</name>
<evidence type="ECO:0000256" key="1">
    <source>
        <dbReference type="SAM" id="Coils"/>
    </source>
</evidence>
<dbReference type="Pfam" id="PF20404">
    <property type="entry name" value="DUF6694"/>
    <property type="match status" value="1"/>
</dbReference>
<protein>
    <recommendedName>
        <fullName evidence="3">Lipoprotein</fullName>
    </recommendedName>
</protein>
<comment type="caution">
    <text evidence="2">The sequence shown here is derived from an EMBL/GenBank/DDBJ whole genome shotgun (WGS) entry which is preliminary data.</text>
</comment>
<organism evidence="2">
    <name type="scientific">Salmonella enterica subsp. enterica serovar Panama</name>
    <dbReference type="NCBI Taxonomy" id="29472"/>
    <lineage>
        <taxon>Bacteria</taxon>
        <taxon>Pseudomonadati</taxon>
        <taxon>Pseudomonadota</taxon>
        <taxon>Gammaproteobacteria</taxon>
        <taxon>Enterobacterales</taxon>
        <taxon>Enterobacteriaceae</taxon>
        <taxon>Salmonella</taxon>
    </lineage>
</organism>
<dbReference type="Proteomes" id="UP000839597">
    <property type="component" value="Unassembled WGS sequence"/>
</dbReference>
<proteinExistence type="predicted"/>
<accession>A0A5U8JI10</accession>
<sequence length="276" mass="30978">MKKFLAISALAMVLVGCDQPIIDTTSDASMKESIAKVRESLPENKKTEFDNAIKVTVFSNIDFADLMKSGLSGNQDEINKKILEPLSGKTGDEVISYANQVVADRERKQKEQALQEIKELEERKDEATKAVEELKKFEVIKSRFSMEKESYGRDQPIITLVVKNNTNKPVARAYFHGVIASKERAVPWLEKDFNYEISGGIEPGEQVEWNLAPNKFSEWGKVDAPSDAIFTVTVVRLDGADNKPIFDATTFSAEDQDRLEKLKKDFDNFKSTGGNN</sequence>
<dbReference type="PROSITE" id="PS51257">
    <property type="entry name" value="PROKAR_LIPOPROTEIN"/>
    <property type="match status" value="1"/>
</dbReference>
<evidence type="ECO:0008006" key="3">
    <source>
        <dbReference type="Google" id="ProtNLM"/>
    </source>
</evidence>
<keyword evidence="1" id="KW-0175">Coiled coil</keyword>
<dbReference type="EMBL" id="AAGTPA010000041">
    <property type="protein sequence ID" value="EBR8436058.1"/>
    <property type="molecule type" value="Genomic_DNA"/>
</dbReference>
<feature type="coiled-coil region" evidence="1">
    <location>
        <begin position="103"/>
        <end position="137"/>
    </location>
</feature>
<reference evidence="2" key="1">
    <citation type="submission" date="2018-06" db="EMBL/GenBank/DDBJ databases">
        <authorList>
            <person name="Ashton P.M."/>
            <person name="Dallman T."/>
            <person name="Nair S."/>
            <person name="De Pinna E."/>
            <person name="Peters T."/>
            <person name="Grant K."/>
        </authorList>
    </citation>
    <scope>NUCLEOTIDE SEQUENCE [LARGE SCALE GENOMIC DNA]</scope>
    <source>
        <strain evidence="2">449454</strain>
    </source>
</reference>
<dbReference type="InterPro" id="IPR046516">
    <property type="entry name" value="DUF6694"/>
</dbReference>